<evidence type="ECO:0000256" key="8">
    <source>
        <dbReference type="SAM" id="Phobius"/>
    </source>
</evidence>
<dbReference type="PANTHER" id="PTHR42643:SF24">
    <property type="entry name" value="IONOTROPIC RECEPTOR 60A"/>
    <property type="match status" value="1"/>
</dbReference>
<keyword evidence="4 8" id="KW-1133">Transmembrane helix</keyword>
<evidence type="ECO:0000313" key="9">
    <source>
        <dbReference type="EMBL" id="GBM56423.1"/>
    </source>
</evidence>
<keyword evidence="7" id="KW-0325">Glycoprotein</keyword>
<evidence type="ECO:0000256" key="5">
    <source>
        <dbReference type="ARBA" id="ARBA00023136"/>
    </source>
</evidence>
<evidence type="ECO:0008006" key="11">
    <source>
        <dbReference type="Google" id="ProtNLM"/>
    </source>
</evidence>
<evidence type="ECO:0000256" key="3">
    <source>
        <dbReference type="ARBA" id="ARBA00022692"/>
    </source>
</evidence>
<comment type="caution">
    <text evidence="9">The sequence shown here is derived from an EMBL/GenBank/DDBJ whole genome shotgun (WGS) entry which is preliminary data.</text>
</comment>
<evidence type="ECO:0000256" key="7">
    <source>
        <dbReference type="ARBA" id="ARBA00023180"/>
    </source>
</evidence>
<proteinExistence type="predicted"/>
<dbReference type="InterPro" id="IPR052192">
    <property type="entry name" value="Insect_Ionotropic_Sensory_Rcpt"/>
</dbReference>
<keyword evidence="6" id="KW-0675">Receptor</keyword>
<protein>
    <recommendedName>
        <fullName evidence="11">Ionotropic glutamate receptor C-terminal domain-containing protein</fullName>
    </recommendedName>
</protein>
<keyword evidence="2" id="KW-1003">Cell membrane</keyword>
<accession>A0A4Y2GSB2</accession>
<evidence type="ECO:0000256" key="6">
    <source>
        <dbReference type="ARBA" id="ARBA00023170"/>
    </source>
</evidence>
<comment type="subcellular location">
    <subcellularLocation>
        <location evidence="1">Cell membrane</location>
        <topology evidence="1">Multi-pass membrane protein</topology>
    </subcellularLocation>
</comment>
<evidence type="ECO:0000313" key="10">
    <source>
        <dbReference type="Proteomes" id="UP000499080"/>
    </source>
</evidence>
<evidence type="ECO:0000256" key="4">
    <source>
        <dbReference type="ARBA" id="ARBA00022989"/>
    </source>
</evidence>
<keyword evidence="10" id="KW-1185">Reference proteome</keyword>
<dbReference type="Proteomes" id="UP000499080">
    <property type="component" value="Unassembled WGS sequence"/>
</dbReference>
<keyword evidence="3 8" id="KW-0812">Transmembrane</keyword>
<dbReference type="Gene3D" id="1.10.287.70">
    <property type="match status" value="1"/>
</dbReference>
<feature type="transmembrane region" description="Helical" evidence="8">
    <location>
        <begin position="257"/>
        <end position="282"/>
    </location>
</feature>
<dbReference type="OrthoDB" id="6417008at2759"/>
<sequence>MFSELYYEEQSAPHCWIPYVDPVLGDDSKFHLGGFAKDAYEGMKTFMDFKIITGDETWVHNFIPDTKSASMTWKHPNSHGPNAARYCITITKLMSAIRHKRQRLLSRGVLFLDGNAIAEHRFLPGWFLEIDFTETDISGPFFIDEERSLAIEFSVPLASAQLAIASGMVSSNRDPFMILAVYSMPVWIVLFVTAFVISAAACLIYQILPAPEKRRIPEAYSKYLWVFQTGLIGQGFGENKRWFLKHVWSSPSFRLLQSLWFVAACVIFMYTYQGAIVSAFAADKLKPRISTIEELLEDTEIDVGTVANSYPMNFYKRLVNTSYESIWFRMENHLENLQRKGTIPGWLYSTEDGKMVFIAERFWLRNLIGERFMKTGKCALRATDTELGATYVAFAFRKQLRNESVFINFNKVYSRDNVVPTTMPVIKQGDTNEDCAKALASTENKLAEDANASFIEEKSVKDRSPPKQGVKLVNGDLLPIKATQMKETKENHFFNN</sequence>
<dbReference type="AlphaFoldDB" id="A0A4Y2GSB2"/>
<dbReference type="GO" id="GO:0005886">
    <property type="term" value="C:plasma membrane"/>
    <property type="evidence" value="ECO:0007669"/>
    <property type="project" value="UniProtKB-SubCell"/>
</dbReference>
<keyword evidence="5 8" id="KW-0472">Membrane</keyword>
<evidence type="ECO:0000256" key="1">
    <source>
        <dbReference type="ARBA" id="ARBA00004651"/>
    </source>
</evidence>
<dbReference type="PANTHER" id="PTHR42643">
    <property type="entry name" value="IONOTROPIC RECEPTOR 20A-RELATED"/>
    <property type="match status" value="1"/>
</dbReference>
<organism evidence="9 10">
    <name type="scientific">Araneus ventricosus</name>
    <name type="common">Orbweaver spider</name>
    <name type="synonym">Epeira ventricosa</name>
    <dbReference type="NCBI Taxonomy" id="182803"/>
    <lineage>
        <taxon>Eukaryota</taxon>
        <taxon>Metazoa</taxon>
        <taxon>Ecdysozoa</taxon>
        <taxon>Arthropoda</taxon>
        <taxon>Chelicerata</taxon>
        <taxon>Arachnida</taxon>
        <taxon>Araneae</taxon>
        <taxon>Araneomorphae</taxon>
        <taxon>Entelegynae</taxon>
        <taxon>Araneoidea</taxon>
        <taxon>Araneidae</taxon>
        <taxon>Araneus</taxon>
    </lineage>
</organism>
<dbReference type="EMBL" id="BGPR01001545">
    <property type="protein sequence ID" value="GBM56423.1"/>
    <property type="molecule type" value="Genomic_DNA"/>
</dbReference>
<evidence type="ECO:0000256" key="2">
    <source>
        <dbReference type="ARBA" id="ARBA00022475"/>
    </source>
</evidence>
<dbReference type="SUPFAM" id="SSF53850">
    <property type="entry name" value="Periplasmic binding protein-like II"/>
    <property type="match status" value="1"/>
</dbReference>
<name>A0A4Y2GSB2_ARAVE</name>
<reference evidence="9 10" key="1">
    <citation type="journal article" date="2019" name="Sci. Rep.">
        <title>Orb-weaving spider Araneus ventricosus genome elucidates the spidroin gene catalogue.</title>
        <authorList>
            <person name="Kono N."/>
            <person name="Nakamura H."/>
            <person name="Ohtoshi R."/>
            <person name="Moran D.A.P."/>
            <person name="Shinohara A."/>
            <person name="Yoshida Y."/>
            <person name="Fujiwara M."/>
            <person name="Mori M."/>
            <person name="Tomita M."/>
            <person name="Arakawa K."/>
        </authorList>
    </citation>
    <scope>NUCLEOTIDE SEQUENCE [LARGE SCALE GENOMIC DNA]</scope>
</reference>
<feature type="transmembrane region" description="Helical" evidence="8">
    <location>
        <begin position="186"/>
        <end position="208"/>
    </location>
</feature>
<gene>
    <name evidence="9" type="ORF">AVEN_56109_1</name>
</gene>